<evidence type="ECO:0000256" key="1">
    <source>
        <dbReference type="SAM" id="MobiDB-lite"/>
    </source>
</evidence>
<evidence type="ECO:0000313" key="3">
    <source>
        <dbReference type="EMBL" id="MFB2653439.1"/>
    </source>
</evidence>
<keyword evidence="4" id="KW-1185">Reference proteome</keyword>
<accession>A0ABV4VW85</accession>
<feature type="compositionally biased region" description="Low complexity" evidence="1">
    <location>
        <begin position="1"/>
        <end position="16"/>
    </location>
</feature>
<feature type="region of interest" description="Disordered" evidence="1">
    <location>
        <begin position="1"/>
        <end position="52"/>
    </location>
</feature>
<reference evidence="3 4" key="1">
    <citation type="submission" date="2024-09" db="EMBL/GenBank/DDBJ databases">
        <authorList>
            <person name="Zhang Y."/>
        </authorList>
    </citation>
    <scope>NUCLEOTIDE SEQUENCE [LARGE SCALE GENOMIC DNA]</scope>
    <source>
        <strain evidence="3 4">SH314</strain>
    </source>
</reference>
<dbReference type="EMBL" id="JBHFGJ010000005">
    <property type="protein sequence ID" value="MFB2653439.1"/>
    <property type="molecule type" value="Genomic_DNA"/>
</dbReference>
<feature type="transmembrane region" description="Helical" evidence="2">
    <location>
        <begin position="58"/>
        <end position="74"/>
    </location>
</feature>
<dbReference type="RefSeq" id="WP_374919316.1">
    <property type="nucleotide sequence ID" value="NZ_JBHFGJ010000005.1"/>
</dbReference>
<name>A0ABV4VW85_9GAMM</name>
<organism evidence="3 4">
    <name type="scientific">Shewanella seohaensis</name>
    <dbReference type="NCBI Taxonomy" id="755175"/>
    <lineage>
        <taxon>Bacteria</taxon>
        <taxon>Pseudomonadati</taxon>
        <taxon>Pseudomonadota</taxon>
        <taxon>Gammaproteobacteria</taxon>
        <taxon>Alteromonadales</taxon>
        <taxon>Shewanellaceae</taxon>
        <taxon>Shewanella</taxon>
    </lineage>
</organism>
<keyword evidence="2" id="KW-0812">Transmembrane</keyword>
<gene>
    <name evidence="3" type="ORF">ACE02L_11915</name>
</gene>
<protein>
    <submittedName>
        <fullName evidence="3">Uncharacterized protein</fullName>
    </submittedName>
</protein>
<sequence length="76" mass="8111">MGNHANKRAAAAAHNARYAEREAIRPNITKSPGQTVAKKVEPVSSEPVKPAAKPKRRWLGLILAALAAFMPASLRG</sequence>
<keyword evidence="2" id="KW-0472">Membrane</keyword>
<keyword evidence="2" id="KW-1133">Transmembrane helix</keyword>
<dbReference type="Proteomes" id="UP001576726">
    <property type="component" value="Unassembled WGS sequence"/>
</dbReference>
<evidence type="ECO:0000256" key="2">
    <source>
        <dbReference type="SAM" id="Phobius"/>
    </source>
</evidence>
<comment type="caution">
    <text evidence="3">The sequence shown here is derived from an EMBL/GenBank/DDBJ whole genome shotgun (WGS) entry which is preliminary data.</text>
</comment>
<evidence type="ECO:0000313" key="4">
    <source>
        <dbReference type="Proteomes" id="UP001576726"/>
    </source>
</evidence>
<proteinExistence type="predicted"/>